<dbReference type="EMBL" id="CP119892">
    <property type="protein sequence ID" value="WFD25207.1"/>
    <property type="molecule type" value="Genomic_DNA"/>
</dbReference>
<evidence type="ECO:0000256" key="3">
    <source>
        <dbReference type="ARBA" id="ARBA00023034"/>
    </source>
</evidence>
<dbReference type="GO" id="GO:0034498">
    <property type="term" value="P:early endosome to Golgi transport"/>
    <property type="evidence" value="ECO:0007669"/>
    <property type="project" value="TreeGrafter"/>
</dbReference>
<comment type="subcellular location">
    <subcellularLocation>
        <location evidence="1">Golgi apparatus</location>
    </subcellularLocation>
</comment>
<dbReference type="InterPro" id="IPR045126">
    <property type="entry name" value="TRAPPC10/Trs130"/>
</dbReference>
<evidence type="ECO:0000259" key="5">
    <source>
        <dbReference type="Pfam" id="PF23036"/>
    </source>
</evidence>
<feature type="domain" description="TRAPPC10/Trs130 C-terminal" evidence="4">
    <location>
        <begin position="1090"/>
        <end position="1220"/>
    </location>
</feature>
<name>A0AAF0J0W2_9BASI</name>
<evidence type="ECO:0008006" key="8">
    <source>
        <dbReference type="Google" id="ProtNLM"/>
    </source>
</evidence>
<organism evidence="6 7">
    <name type="scientific">Malassezia nana</name>
    <dbReference type="NCBI Taxonomy" id="180528"/>
    <lineage>
        <taxon>Eukaryota</taxon>
        <taxon>Fungi</taxon>
        <taxon>Dikarya</taxon>
        <taxon>Basidiomycota</taxon>
        <taxon>Ustilaginomycotina</taxon>
        <taxon>Malasseziomycetes</taxon>
        <taxon>Malasseziales</taxon>
        <taxon>Malasseziaceae</taxon>
        <taxon>Malassezia</taxon>
    </lineage>
</organism>
<dbReference type="PANTHER" id="PTHR13251:SF3">
    <property type="entry name" value="TRAFFICKING PROTEIN PARTICLE COMPLEX SUBUNIT 10"/>
    <property type="match status" value="1"/>
</dbReference>
<gene>
    <name evidence="6" type="ORF">MNAN1_000173</name>
</gene>
<evidence type="ECO:0000313" key="7">
    <source>
        <dbReference type="Proteomes" id="UP001213623"/>
    </source>
</evidence>
<dbReference type="PANTHER" id="PTHR13251">
    <property type="entry name" value="EPILEPSY HOLOPROSENCEPHALY CANDIDATE 1/TMEM1"/>
    <property type="match status" value="1"/>
</dbReference>
<dbReference type="AlphaFoldDB" id="A0AAF0J0W2"/>
<evidence type="ECO:0000256" key="1">
    <source>
        <dbReference type="ARBA" id="ARBA00004555"/>
    </source>
</evidence>
<keyword evidence="3" id="KW-0333">Golgi apparatus</keyword>
<dbReference type="Pfam" id="PF12584">
    <property type="entry name" value="TRAPPC10"/>
    <property type="match status" value="1"/>
</dbReference>
<keyword evidence="2" id="KW-0813">Transport</keyword>
<dbReference type="GO" id="GO:0005829">
    <property type="term" value="C:cytosol"/>
    <property type="evidence" value="ECO:0007669"/>
    <property type="project" value="GOC"/>
</dbReference>
<dbReference type="GO" id="GO:0006891">
    <property type="term" value="P:intra-Golgi vesicle-mediated transport"/>
    <property type="evidence" value="ECO:0007669"/>
    <property type="project" value="TreeGrafter"/>
</dbReference>
<dbReference type="GO" id="GO:1990071">
    <property type="term" value="C:TRAPPII protein complex"/>
    <property type="evidence" value="ECO:0007669"/>
    <property type="project" value="InterPro"/>
</dbReference>
<evidence type="ECO:0000313" key="6">
    <source>
        <dbReference type="EMBL" id="WFD25207.1"/>
    </source>
</evidence>
<sequence length="1247" mass="137441">MATPATAADGPEPLVPITYATHSSSTAIAQTAHAVRFLREHLPLRNLLWRPSRAIQCLHLKSPADTTGTPIRTLQDIPVHLVPLATHDASDRRIPLLYRLPPVHLFFVACDDSDVYRAQVRNEIRNWMAALHHHMPPDYEGLRATVDGGRDVPAHLTPEYLIVLLPSGTSQAGSALNTNTGKMGRFYPINKGTVYEKLRADFNTSTTEHVLALPRVPASADDNDPAIWIELLARMKESTLASITRLVELQDRLAVSYDTISSTPTWSLCTSILRREHLVQTLEALGLVQESLTLYEQITAQLADPRTPGTTRLAPGGTDTGDDSLLLLGPLRKPYVAQLEKETISLFDLHSYLYARTSMLLGALGQVVPVMERTPAFIDTITQLLRPHTHTLARGFLETWSFSTALDAVEQCQAWLVEAQGEREDDTTMRACHAAKAALLELAVRQLVRIGVQIAHLPAEPPFAFYSPVPSDACEPGARLTRKEIVEAMAHRDVYDSQCRHLLQRTKTAAQLSGQVYRILRAQFLLASLERVRGAFSTALALYTELAQHPALPHTLALYAPVHAQRLHCLAALPASNDTTEAVMDALHCVCQLRHRPSCAADLDEMALLSSLRGTPDAAPATMVGYNGCAFRMAHTRIERHGDTVSMTVPIVSFLPAPLDVDAVHVWVMNYRQDQLQCTSAPVTLQPGANEVVLTCATPLHGYFHVQATQLALPHVRLESVVQSSASLSSLADAQQLEYTRPRLCLPADATAVRVRLSVPRDVRLDERRMVRLHLDSGAQALRVAHLTLTTMDDTRLAPVSEWRVVPGTQSAPPSSSDAAAEALSISAMPPDASWAWDIPITHMARDAPLELAVTLRYHGPDDEAPLRVWHRVLRVSLALPFHIHIQDFFRMDTLLSKLAFEALSAEPVRLCAPTVRAAPDSPIDVAVPAGGTPLWLVPHKTSTFLVQFTRRPNETRRTNPPFELSVSYRTAHDEWCGRVLAALAHVLAMSDALDWAQGDGLLLQDVLCEAGPSYEDAAWHRVLQRWCWDPKSARARTVLALVRRVYTSLATEAPDATAAPPDATAKVPSARAAWEASRTHLEWRTLRLPVDVPMVDIVNAVAWEAPPAPPLVLGEAREVRIHVTMSFGWAAHDEERSAVHVQYQVLAEHDTWVVQGAKKGTWILDTTQGPCERTIHATLRPVRTGFLLFPRVRIAPVAPTSRPIRCETYVTQTSPGLHVVPPHGPETYWVETRAPEWVEGAAADGP</sequence>
<reference evidence="6" key="1">
    <citation type="submission" date="2023-03" db="EMBL/GenBank/DDBJ databases">
        <title>Mating type loci evolution in Malassezia.</title>
        <authorList>
            <person name="Coelho M.A."/>
        </authorList>
    </citation>
    <scope>NUCLEOTIDE SEQUENCE</scope>
    <source>
        <strain evidence="6">CBS 9557</strain>
    </source>
</reference>
<dbReference type="InterPro" id="IPR022233">
    <property type="entry name" value="TRAPPC10/Trs130_C"/>
</dbReference>
<protein>
    <recommendedName>
        <fullName evidence="8">Trafficking protein particle complex subunit 10</fullName>
    </recommendedName>
</protein>
<evidence type="ECO:0000256" key="2">
    <source>
        <dbReference type="ARBA" id="ARBA00022448"/>
    </source>
</evidence>
<dbReference type="Proteomes" id="UP001213623">
    <property type="component" value="Chromosome 1"/>
</dbReference>
<evidence type="ECO:0000259" key="4">
    <source>
        <dbReference type="Pfam" id="PF12584"/>
    </source>
</evidence>
<keyword evidence="7" id="KW-1185">Reference proteome</keyword>
<dbReference type="InterPro" id="IPR056913">
    <property type="entry name" value="TRAPPC10/Trs130_N"/>
</dbReference>
<accession>A0AAF0J0W2</accession>
<proteinExistence type="predicted"/>
<feature type="domain" description="TRAPPC10/Trs130 N-terminal" evidence="5">
    <location>
        <begin position="66"/>
        <end position="135"/>
    </location>
</feature>
<dbReference type="Pfam" id="PF23036">
    <property type="entry name" value="TRAPPC10_1st"/>
    <property type="match status" value="2"/>
</dbReference>
<feature type="domain" description="TRAPPC10/Trs130 N-terminal" evidence="5">
    <location>
        <begin position="189"/>
        <end position="368"/>
    </location>
</feature>